<evidence type="ECO:0000313" key="3">
    <source>
        <dbReference type="EMBL" id="KAJ1256330.1"/>
    </source>
</evidence>
<accession>A0A9W8CFK8</accession>
<dbReference type="EMBL" id="MU629528">
    <property type="protein sequence ID" value="KAJ1256330.1"/>
    <property type="molecule type" value="Genomic_DNA"/>
</dbReference>
<dbReference type="Proteomes" id="UP001164776">
    <property type="component" value="Unassembled WGS sequence"/>
</dbReference>
<feature type="compositionally biased region" description="Basic and acidic residues" evidence="1">
    <location>
        <begin position="133"/>
        <end position="142"/>
    </location>
</feature>
<feature type="transmembrane region" description="Helical" evidence="2">
    <location>
        <begin position="20"/>
        <end position="39"/>
    </location>
</feature>
<feature type="region of interest" description="Disordered" evidence="1">
    <location>
        <begin position="106"/>
        <end position="165"/>
    </location>
</feature>
<organism evidence="3 4">
    <name type="scientific">Paspalum vaginatum</name>
    <name type="common">seashore paspalum</name>
    <dbReference type="NCBI Taxonomy" id="158149"/>
    <lineage>
        <taxon>Eukaryota</taxon>
        <taxon>Viridiplantae</taxon>
        <taxon>Streptophyta</taxon>
        <taxon>Embryophyta</taxon>
        <taxon>Tracheophyta</taxon>
        <taxon>Spermatophyta</taxon>
        <taxon>Magnoliopsida</taxon>
        <taxon>Liliopsida</taxon>
        <taxon>Poales</taxon>
        <taxon>Poaceae</taxon>
        <taxon>PACMAD clade</taxon>
        <taxon>Panicoideae</taxon>
        <taxon>Andropogonodae</taxon>
        <taxon>Paspaleae</taxon>
        <taxon>Paspalinae</taxon>
        <taxon>Paspalum</taxon>
    </lineage>
</organism>
<gene>
    <name evidence="3" type="ORF">BS78_K047600</name>
</gene>
<feature type="compositionally biased region" description="Low complexity" evidence="1">
    <location>
        <begin position="115"/>
        <end position="127"/>
    </location>
</feature>
<evidence type="ECO:0000256" key="1">
    <source>
        <dbReference type="SAM" id="MobiDB-lite"/>
    </source>
</evidence>
<dbReference type="AlphaFoldDB" id="A0A9W8CFK8"/>
<evidence type="ECO:0000313" key="4">
    <source>
        <dbReference type="Proteomes" id="UP001164776"/>
    </source>
</evidence>
<proteinExistence type="predicted"/>
<keyword evidence="2" id="KW-0812">Transmembrane</keyword>
<comment type="caution">
    <text evidence="3">The sequence shown here is derived from an EMBL/GenBank/DDBJ whole genome shotgun (WGS) entry which is preliminary data.</text>
</comment>
<keyword evidence="2" id="KW-1133">Transmembrane helix</keyword>
<keyword evidence="4" id="KW-1185">Reference proteome</keyword>
<keyword evidence="2" id="KW-0472">Membrane</keyword>
<name>A0A9W8CFK8_9POAL</name>
<reference evidence="3 4" key="1">
    <citation type="submission" date="2022-10" db="EMBL/GenBank/DDBJ databases">
        <title>WGS assembly of Paspalum vaginatum 540-79.</title>
        <authorList>
            <person name="Sun G."/>
            <person name="Wase N."/>
            <person name="Shu S."/>
            <person name="Jenkins J."/>
            <person name="Zhou B."/>
            <person name="Torres-Rodriguez J."/>
            <person name="Chen C."/>
            <person name="Sandor L."/>
            <person name="Plott C."/>
            <person name="Yoshinga Y."/>
            <person name="Daum C."/>
            <person name="Qi P."/>
            <person name="Barry K."/>
            <person name="Lipzen A."/>
            <person name="Berry L."/>
            <person name="Pedersen C."/>
            <person name="Gottilla T."/>
            <person name="Foltz A."/>
            <person name="Yu H."/>
            <person name="O'Malley R."/>
            <person name="Zhang C."/>
            <person name="Devos K."/>
            <person name="Sigmon B."/>
            <person name="Yu B."/>
            <person name="Obata T."/>
            <person name="Schmutz J."/>
            <person name="Schnable J."/>
        </authorList>
    </citation>
    <scope>NUCLEOTIDE SEQUENCE [LARGE SCALE GENOMIC DNA]</scope>
    <source>
        <strain evidence="4">cv. 540-79</strain>
    </source>
</reference>
<protein>
    <submittedName>
        <fullName evidence="3">Uncharacterized protein</fullName>
    </submittedName>
</protein>
<sequence length="165" mass="16732">MGLSSGLHDVAGAAPLPPLLLVSLASLLSVVSFFFPGDLQGAGDRPKRNTTTTTTSVRRSSAGAGLTALLLTDYPARPASCYVSTADDVSAAATARSAVCMSVIASRREGPSTPPASTTAGSTRSSSLCPADDDNRRRRAGEDAAVSPRGSSPPFLSTRAARVAP</sequence>
<evidence type="ECO:0000256" key="2">
    <source>
        <dbReference type="SAM" id="Phobius"/>
    </source>
</evidence>